<protein>
    <recommendedName>
        <fullName evidence="1">Myb/SANT-like DNA-binding domain-containing protein</fullName>
    </recommendedName>
</protein>
<sequence>MSKRRNPNFTDAKLQTLLDEVEKSETFLFSKLSNVATNGAKKRALNSICSKINADHKITVDEIRTVRKKWSTHTSNAKSRLPEYKENPGRLAVDRLLKSNTPIYGILFALLLKLLKVVYRAYDTATVLKVVYIAYDTATVLKVVYLAYDTATVLKVVYLAYDTATILKVVYLAYDTATVLKIVYLAYDTATVLKVVYLAYDTATVLKVVLVIATEQKNITTGHTTQVLISLIGSKLYNYGAVRGIRALKTFGFSLLIS</sequence>
<evidence type="ECO:0000313" key="3">
    <source>
        <dbReference type="Proteomes" id="UP000507470"/>
    </source>
</evidence>
<name>A0A6J8DHH0_MYTCO</name>
<dbReference type="EMBL" id="CACVKT020007420">
    <property type="protein sequence ID" value="CAC5407496.1"/>
    <property type="molecule type" value="Genomic_DNA"/>
</dbReference>
<dbReference type="Proteomes" id="UP000507470">
    <property type="component" value="Unassembled WGS sequence"/>
</dbReference>
<keyword evidence="3" id="KW-1185">Reference proteome</keyword>
<gene>
    <name evidence="2" type="ORF">MCOR_40966</name>
</gene>
<dbReference type="InterPro" id="IPR028002">
    <property type="entry name" value="Myb_DNA-bind_5"/>
</dbReference>
<evidence type="ECO:0000259" key="1">
    <source>
        <dbReference type="Pfam" id="PF13873"/>
    </source>
</evidence>
<dbReference type="OrthoDB" id="3066195at2759"/>
<organism evidence="2 3">
    <name type="scientific">Mytilus coruscus</name>
    <name type="common">Sea mussel</name>
    <dbReference type="NCBI Taxonomy" id="42192"/>
    <lineage>
        <taxon>Eukaryota</taxon>
        <taxon>Metazoa</taxon>
        <taxon>Spiralia</taxon>
        <taxon>Lophotrochozoa</taxon>
        <taxon>Mollusca</taxon>
        <taxon>Bivalvia</taxon>
        <taxon>Autobranchia</taxon>
        <taxon>Pteriomorphia</taxon>
        <taxon>Mytilida</taxon>
        <taxon>Mytiloidea</taxon>
        <taxon>Mytilidae</taxon>
        <taxon>Mytilinae</taxon>
        <taxon>Mytilus</taxon>
    </lineage>
</organism>
<dbReference type="Pfam" id="PF13873">
    <property type="entry name" value="Myb_DNA-bind_5"/>
    <property type="match status" value="1"/>
</dbReference>
<proteinExistence type="predicted"/>
<dbReference type="AlphaFoldDB" id="A0A6J8DHH0"/>
<feature type="domain" description="Myb/SANT-like DNA-binding" evidence="1">
    <location>
        <begin position="5"/>
        <end position="80"/>
    </location>
</feature>
<accession>A0A6J8DHH0</accession>
<evidence type="ECO:0000313" key="2">
    <source>
        <dbReference type="EMBL" id="CAC5407496.1"/>
    </source>
</evidence>
<reference evidence="2 3" key="1">
    <citation type="submission" date="2020-06" db="EMBL/GenBank/DDBJ databases">
        <authorList>
            <person name="Li R."/>
            <person name="Bekaert M."/>
        </authorList>
    </citation>
    <scope>NUCLEOTIDE SEQUENCE [LARGE SCALE GENOMIC DNA]</scope>
    <source>
        <strain evidence="3">wild</strain>
    </source>
</reference>